<dbReference type="SUPFAM" id="SSF52540">
    <property type="entry name" value="P-loop containing nucleoside triphosphate hydrolases"/>
    <property type="match status" value="1"/>
</dbReference>
<keyword evidence="1" id="KW-0472">Membrane</keyword>
<dbReference type="EMBL" id="DF973137">
    <property type="protein sequence ID" value="GAU13371.1"/>
    <property type="molecule type" value="Genomic_DNA"/>
</dbReference>
<evidence type="ECO:0000256" key="1">
    <source>
        <dbReference type="SAM" id="Phobius"/>
    </source>
</evidence>
<sequence>MGGGTSITYEDSCLDEDFSFLSSSLAPRDTLSLQNKDNRVNEKSGLDFGEVSEERKETSSSADFVVSERKRLSIYQEILQSYDELKIDSKNLKEAKEKILRYRPGTWTEKVGGLKLCDYDVPETTCLLLVGPSGSGKSSLINRISKVLDDDKFAPERAQISYNSLIGDGTYFLREFMIPRESNSICLYDTRSLSDNSHENSKMLKNWMTKGVRHGELVVRSRDTRRLSKSLKCKAGKKGFFSSKRRKVNFVICIVNGLSVLNAMENDRSDLEERYIEAIVSTFNCPYLSFKDDKPVLVLTHGDVLSLSDRARVRVYLGELLGIPPTKQIFDIPDCDDLVTESAIIGMLRYTLEHADRNFPQKSNVIMNKVHKISLSLFMILLILGIGFGIGLEQNKFMHQYHAPQAQTPQPETCSRIVQDMRPNVDVPENEPKIERRNLKVPNKEPKIKRRNLKVPTKEPKIEWHKIRHIW</sequence>
<accession>A0A2Z6MEN4</accession>
<feature type="transmembrane region" description="Helical" evidence="1">
    <location>
        <begin position="373"/>
        <end position="392"/>
    </location>
</feature>
<proteinExistence type="predicted"/>
<reference evidence="3" key="1">
    <citation type="journal article" date="2017" name="Front. Plant Sci.">
        <title>Climate Clever Clovers: New Paradigm to Reduce the Environmental Footprint of Ruminants by Breeding Low Methanogenic Forages Utilizing Haplotype Variation.</title>
        <authorList>
            <person name="Kaur P."/>
            <person name="Appels R."/>
            <person name="Bayer P.E."/>
            <person name="Keeble-Gagnere G."/>
            <person name="Wang J."/>
            <person name="Hirakawa H."/>
            <person name="Shirasawa K."/>
            <person name="Vercoe P."/>
            <person name="Stefanova K."/>
            <person name="Durmic Z."/>
            <person name="Nichols P."/>
            <person name="Revell C."/>
            <person name="Isobe S.N."/>
            <person name="Edwards D."/>
            <person name="Erskine W."/>
        </authorList>
    </citation>
    <scope>NUCLEOTIDE SEQUENCE [LARGE SCALE GENOMIC DNA]</scope>
    <source>
        <strain evidence="3">cv. Daliak</strain>
    </source>
</reference>
<dbReference type="PANTHER" id="PTHR14241:SF32">
    <property type="entry name" value="VWFA DOMAIN-CONTAINING PROTEIN-RELATED"/>
    <property type="match status" value="1"/>
</dbReference>
<dbReference type="OrthoDB" id="25620at2759"/>
<dbReference type="Gene3D" id="3.40.50.300">
    <property type="entry name" value="P-loop containing nucleotide triphosphate hydrolases"/>
    <property type="match status" value="1"/>
</dbReference>
<keyword evidence="3" id="KW-1185">Reference proteome</keyword>
<dbReference type="AlphaFoldDB" id="A0A2Z6MEN4"/>
<dbReference type="InterPro" id="IPR027417">
    <property type="entry name" value="P-loop_NTPase"/>
</dbReference>
<evidence type="ECO:0000313" key="2">
    <source>
        <dbReference type="EMBL" id="GAU13371.1"/>
    </source>
</evidence>
<gene>
    <name evidence="2" type="ORF">TSUD_175230</name>
</gene>
<protein>
    <recommendedName>
        <fullName evidence="4">G domain-containing protein</fullName>
    </recommendedName>
</protein>
<evidence type="ECO:0008006" key="4">
    <source>
        <dbReference type="Google" id="ProtNLM"/>
    </source>
</evidence>
<keyword evidence="1" id="KW-1133">Transmembrane helix</keyword>
<dbReference type="PANTHER" id="PTHR14241">
    <property type="entry name" value="INTERFERON-INDUCED PROTEIN 44"/>
    <property type="match status" value="1"/>
</dbReference>
<evidence type="ECO:0000313" key="3">
    <source>
        <dbReference type="Proteomes" id="UP000242715"/>
    </source>
</evidence>
<organism evidence="2 3">
    <name type="scientific">Trifolium subterraneum</name>
    <name type="common">Subterranean clover</name>
    <dbReference type="NCBI Taxonomy" id="3900"/>
    <lineage>
        <taxon>Eukaryota</taxon>
        <taxon>Viridiplantae</taxon>
        <taxon>Streptophyta</taxon>
        <taxon>Embryophyta</taxon>
        <taxon>Tracheophyta</taxon>
        <taxon>Spermatophyta</taxon>
        <taxon>Magnoliopsida</taxon>
        <taxon>eudicotyledons</taxon>
        <taxon>Gunneridae</taxon>
        <taxon>Pentapetalae</taxon>
        <taxon>rosids</taxon>
        <taxon>fabids</taxon>
        <taxon>Fabales</taxon>
        <taxon>Fabaceae</taxon>
        <taxon>Papilionoideae</taxon>
        <taxon>50 kb inversion clade</taxon>
        <taxon>NPAAA clade</taxon>
        <taxon>Hologalegina</taxon>
        <taxon>IRL clade</taxon>
        <taxon>Trifolieae</taxon>
        <taxon>Trifolium</taxon>
    </lineage>
</organism>
<name>A0A2Z6MEN4_TRISU</name>
<dbReference type="Proteomes" id="UP000242715">
    <property type="component" value="Unassembled WGS sequence"/>
</dbReference>
<keyword evidence="1" id="KW-0812">Transmembrane</keyword>